<dbReference type="CDD" id="cd00093">
    <property type="entry name" value="HTH_XRE"/>
    <property type="match status" value="1"/>
</dbReference>
<accession>A0A7X6L7M6</accession>
<proteinExistence type="predicted"/>
<dbReference type="InterPro" id="IPR010982">
    <property type="entry name" value="Lambda_DNA-bd_dom_sf"/>
</dbReference>
<dbReference type="AlphaFoldDB" id="A0A7X6L7M6"/>
<dbReference type="Gene3D" id="1.10.260.40">
    <property type="entry name" value="lambda repressor-like DNA-binding domains"/>
    <property type="match status" value="1"/>
</dbReference>
<feature type="domain" description="HTH cro/C1-type" evidence="1">
    <location>
        <begin position="35"/>
        <end position="89"/>
    </location>
</feature>
<organism evidence="2 3">
    <name type="scientific">Nocardia gamkensis</name>
    <dbReference type="NCBI Taxonomy" id="352869"/>
    <lineage>
        <taxon>Bacteria</taxon>
        <taxon>Bacillati</taxon>
        <taxon>Actinomycetota</taxon>
        <taxon>Actinomycetes</taxon>
        <taxon>Mycobacteriales</taxon>
        <taxon>Nocardiaceae</taxon>
        <taxon>Nocardia</taxon>
    </lineage>
</organism>
<protein>
    <submittedName>
        <fullName evidence="2">Helix-turn-helix domain-containing protein</fullName>
    </submittedName>
</protein>
<evidence type="ECO:0000313" key="3">
    <source>
        <dbReference type="Proteomes" id="UP000540698"/>
    </source>
</evidence>
<sequence>MYARRVIRCARDGEGEGDLSDTGSTLPRRQLGRYLTEWRTRAGMTQAKAADLLEIGASSLQRLEKGQNSRIRSRDIQAACDLYGVPADLTVALVGLAKQANVKSWWHQYGDLIPKSFDVYVGLEAAAVKLVSYQPDLIPGLLQTADYAQALVRLAWPDESIQQWEQRLEIKAQRQNIMTRKTQPVVLDVVIGEGALWRVAGSSAIMATQNRHLADMSTRDNVTIRVLPFHAGFPGGVSMPPFVILVFGESVPVDQVEPPVVYLEGAVGDMYLEDAADVGAYTQRYDSIRESALDVNSSRTLLRQVAREHEQRGR</sequence>
<gene>
    <name evidence="2" type="ORF">HGB38_24605</name>
</gene>
<dbReference type="InterPro" id="IPR043917">
    <property type="entry name" value="DUF5753"/>
</dbReference>
<evidence type="ECO:0000259" key="1">
    <source>
        <dbReference type="PROSITE" id="PS50943"/>
    </source>
</evidence>
<dbReference type="Pfam" id="PF13560">
    <property type="entry name" value="HTH_31"/>
    <property type="match status" value="1"/>
</dbReference>
<dbReference type="SMART" id="SM00530">
    <property type="entry name" value="HTH_XRE"/>
    <property type="match status" value="1"/>
</dbReference>
<keyword evidence="3" id="KW-1185">Reference proteome</keyword>
<dbReference type="PROSITE" id="PS50943">
    <property type="entry name" value="HTH_CROC1"/>
    <property type="match status" value="1"/>
</dbReference>
<comment type="caution">
    <text evidence="2">The sequence shown here is derived from an EMBL/GenBank/DDBJ whole genome shotgun (WGS) entry which is preliminary data.</text>
</comment>
<dbReference type="GO" id="GO:0003677">
    <property type="term" value="F:DNA binding"/>
    <property type="evidence" value="ECO:0007669"/>
    <property type="project" value="InterPro"/>
</dbReference>
<reference evidence="2 3" key="1">
    <citation type="submission" date="2020-04" db="EMBL/GenBank/DDBJ databases">
        <title>MicrobeNet Type strains.</title>
        <authorList>
            <person name="Nicholson A.C."/>
        </authorList>
    </citation>
    <scope>NUCLEOTIDE SEQUENCE [LARGE SCALE GENOMIC DNA]</scope>
    <source>
        <strain evidence="2 3">DSM 44956</strain>
    </source>
</reference>
<dbReference type="SUPFAM" id="SSF47413">
    <property type="entry name" value="lambda repressor-like DNA-binding domains"/>
    <property type="match status" value="1"/>
</dbReference>
<dbReference type="EMBL" id="JAAXOS010000012">
    <property type="protein sequence ID" value="NKY29376.1"/>
    <property type="molecule type" value="Genomic_DNA"/>
</dbReference>
<evidence type="ECO:0000313" key="2">
    <source>
        <dbReference type="EMBL" id="NKY29376.1"/>
    </source>
</evidence>
<name>A0A7X6L7M6_9NOCA</name>
<dbReference type="Proteomes" id="UP000540698">
    <property type="component" value="Unassembled WGS sequence"/>
</dbReference>
<dbReference type="InterPro" id="IPR001387">
    <property type="entry name" value="Cro/C1-type_HTH"/>
</dbReference>
<dbReference type="Pfam" id="PF19054">
    <property type="entry name" value="DUF5753"/>
    <property type="match status" value="1"/>
</dbReference>